<reference evidence="17 18" key="1">
    <citation type="journal article" date="2021" name="Elife">
        <title>Chloroplast acquisition without the gene transfer in kleptoplastic sea slugs, Plakobranchus ocellatus.</title>
        <authorList>
            <person name="Maeda T."/>
            <person name="Takahashi S."/>
            <person name="Yoshida T."/>
            <person name="Shimamura S."/>
            <person name="Takaki Y."/>
            <person name="Nagai Y."/>
            <person name="Toyoda A."/>
            <person name="Suzuki Y."/>
            <person name="Arimoto A."/>
            <person name="Ishii H."/>
            <person name="Satoh N."/>
            <person name="Nishiyama T."/>
            <person name="Hasebe M."/>
            <person name="Maruyama T."/>
            <person name="Minagawa J."/>
            <person name="Obokata J."/>
            <person name="Shigenobu S."/>
        </authorList>
    </citation>
    <scope>NUCLEOTIDE SEQUENCE [LARGE SCALE GENOMIC DNA]</scope>
</reference>
<comment type="subunit">
    <text evidence="12">Component of the Mediator complex.</text>
</comment>
<evidence type="ECO:0000256" key="8">
    <source>
        <dbReference type="ARBA" id="ARBA00023163"/>
    </source>
</evidence>
<feature type="repeat" description="WD" evidence="11">
    <location>
        <begin position="70"/>
        <end position="105"/>
    </location>
</feature>
<dbReference type="Pfam" id="PF00400">
    <property type="entry name" value="WD40"/>
    <property type="match status" value="1"/>
</dbReference>
<dbReference type="Proteomes" id="UP000735302">
    <property type="component" value="Unassembled WGS sequence"/>
</dbReference>
<protein>
    <recommendedName>
        <fullName evidence="3 12">Mediator of RNA polymerase II transcription subunit 16</fullName>
    </recommendedName>
    <alternativeName>
        <fullName evidence="10 12">Mediator complex subunit 16</fullName>
    </alternativeName>
</protein>
<dbReference type="Pfam" id="PF20719">
    <property type="entry name" value="Med16_C"/>
    <property type="match status" value="1"/>
</dbReference>
<name>A0AAV4C2X3_9GAST</name>
<dbReference type="PANTHER" id="PTHR13224">
    <property type="entry name" value="THYROID HORMONE RECEPTOR-ASSOCIATED PROTEIN-RELATED"/>
    <property type="match status" value="1"/>
</dbReference>
<comment type="caution">
    <text evidence="17">The sequence shown here is derived from an EMBL/GenBank/DDBJ whole genome shotgun (WGS) entry which is preliminary data.</text>
</comment>
<dbReference type="InterPro" id="IPR021665">
    <property type="entry name" value="Mediator_Med16_N"/>
</dbReference>
<evidence type="ECO:0000256" key="5">
    <source>
        <dbReference type="ARBA" id="ARBA00022737"/>
    </source>
</evidence>
<dbReference type="PANTHER" id="PTHR13224:SF6">
    <property type="entry name" value="MEDIATOR OF RNA POLYMERASE II TRANSCRIPTION SUBUNIT 16"/>
    <property type="match status" value="1"/>
</dbReference>
<keyword evidence="18" id="KW-1185">Reference proteome</keyword>
<keyword evidence="9 12" id="KW-0539">Nucleus</keyword>
<evidence type="ECO:0000259" key="15">
    <source>
        <dbReference type="Pfam" id="PF20718"/>
    </source>
</evidence>
<dbReference type="AlphaFoldDB" id="A0AAV4C2X3"/>
<dbReference type="InterPro" id="IPR048338">
    <property type="entry name" value="Mediator_Med16"/>
</dbReference>
<evidence type="ECO:0000256" key="11">
    <source>
        <dbReference type="PROSITE-ProRule" id="PRU00221"/>
    </source>
</evidence>
<comment type="similarity">
    <text evidence="2 12">Belongs to the Mediator complex subunit 16 family.</text>
</comment>
<organism evidence="17 18">
    <name type="scientific">Plakobranchus ocellatus</name>
    <dbReference type="NCBI Taxonomy" id="259542"/>
    <lineage>
        <taxon>Eukaryota</taxon>
        <taxon>Metazoa</taxon>
        <taxon>Spiralia</taxon>
        <taxon>Lophotrochozoa</taxon>
        <taxon>Mollusca</taxon>
        <taxon>Gastropoda</taxon>
        <taxon>Heterobranchia</taxon>
        <taxon>Euthyneura</taxon>
        <taxon>Panpulmonata</taxon>
        <taxon>Sacoglossa</taxon>
        <taxon>Placobranchoidea</taxon>
        <taxon>Plakobranchidae</taxon>
        <taxon>Plakobranchus</taxon>
    </lineage>
</organism>
<keyword evidence="4 11" id="KW-0853">WD repeat</keyword>
<evidence type="ECO:0000256" key="12">
    <source>
        <dbReference type="RuleBase" id="RU364149"/>
    </source>
</evidence>
<dbReference type="InterPro" id="IPR048339">
    <property type="entry name" value="Mediator_Med16_C"/>
</dbReference>
<evidence type="ECO:0000259" key="16">
    <source>
        <dbReference type="Pfam" id="PF20719"/>
    </source>
</evidence>
<keyword evidence="7 12" id="KW-0010">Activator</keyword>
<feature type="domain" description="Mediator complex subunit Med16 N-terminal" evidence="14">
    <location>
        <begin position="118"/>
        <end position="388"/>
    </location>
</feature>
<keyword evidence="8 12" id="KW-0804">Transcription</keyword>
<dbReference type="Pfam" id="PF11635">
    <property type="entry name" value="Med16_N"/>
    <property type="match status" value="1"/>
</dbReference>
<dbReference type="InterPro" id="IPR015943">
    <property type="entry name" value="WD40/YVTN_repeat-like_dom_sf"/>
</dbReference>
<dbReference type="GO" id="GO:0045893">
    <property type="term" value="P:positive regulation of DNA-templated transcription"/>
    <property type="evidence" value="ECO:0007669"/>
    <property type="project" value="TreeGrafter"/>
</dbReference>
<keyword evidence="5" id="KW-0677">Repeat</keyword>
<comment type="function">
    <text evidence="12">Component of the Mediator complex, a coactivator involved in the regulated transcription of nearly all RNA polymerase II-dependent genes. Mediator functions as a bridge to convey information from gene-specific regulatory proteins to the basal RNA polymerase II transcription machinery. Mediator is recruited to promoters by direct interactions with regulatory proteins and serves as a scaffold for the assembly of a functional preinitiation complex with RNA polymerase II and the general transcription factors.</text>
</comment>
<feature type="domain" description="Mediator complex subunit 16 C-terminal" evidence="16">
    <location>
        <begin position="799"/>
        <end position="863"/>
    </location>
</feature>
<dbReference type="GO" id="GO:0016592">
    <property type="term" value="C:mediator complex"/>
    <property type="evidence" value="ECO:0007669"/>
    <property type="project" value="InterPro"/>
</dbReference>
<dbReference type="SUPFAM" id="SSF50978">
    <property type="entry name" value="WD40 repeat-like"/>
    <property type="match status" value="1"/>
</dbReference>
<dbReference type="Gene3D" id="2.130.10.10">
    <property type="entry name" value="YVTN repeat-like/Quinoprotein amine dehydrogenase"/>
    <property type="match status" value="1"/>
</dbReference>
<feature type="domain" description="Mediator of RNA polymerase II transcription subunit 16 central helical bridge" evidence="15">
    <location>
        <begin position="478"/>
        <end position="679"/>
    </location>
</feature>
<dbReference type="InterPro" id="IPR001680">
    <property type="entry name" value="WD40_rpt"/>
</dbReference>
<gene>
    <name evidence="12" type="primary">MED16</name>
    <name evidence="17" type="ORF">PoB_005211200</name>
</gene>
<accession>A0AAV4C2X3</accession>
<feature type="region of interest" description="Disordered" evidence="13">
    <location>
        <begin position="402"/>
        <end position="430"/>
    </location>
</feature>
<evidence type="ECO:0000256" key="2">
    <source>
        <dbReference type="ARBA" id="ARBA00006543"/>
    </source>
</evidence>
<evidence type="ECO:0000256" key="1">
    <source>
        <dbReference type="ARBA" id="ARBA00004123"/>
    </source>
</evidence>
<evidence type="ECO:0000256" key="3">
    <source>
        <dbReference type="ARBA" id="ARBA00019614"/>
    </source>
</evidence>
<comment type="subcellular location">
    <subcellularLocation>
        <location evidence="1 12">Nucleus</location>
    </subcellularLocation>
</comment>
<feature type="compositionally biased region" description="Low complexity" evidence="13">
    <location>
        <begin position="403"/>
        <end position="412"/>
    </location>
</feature>
<evidence type="ECO:0000259" key="14">
    <source>
        <dbReference type="Pfam" id="PF11635"/>
    </source>
</evidence>
<sequence>MELVYSIDFNSPSTRNELLLDEKICCSLSCRNIVAFSRGRKVNEDDRDKLDICYEVCVVDLDKPWQEYEVTTYTSPVTCMRWDPAGSTLLVVNADGRLTLWRMKNYLLNMWEEVGAVDMEKEDVLVLAWLHSGSQTLFNPEASNSVNYNEKFTRAKMSPSFTQFGKKPVDGWIAVTSIGMVHVGLLLEQGSSSMLTAKACLGQTNTHIAQADVAFTTDGQLLVVTSDGTVASSVHCYLAHISLKNHICSVQCWPSASFFLKRQPMPDGITQEPRLTRLSFLSRENSEVLLACWGTASFSCIEAWHLLDQTIPLNRMFQNVTEIAFKTKRWMHKSFFTHRSGLTDIARPKLPISRTFNMESTIFRSYFACTYRDGTIKIVHRQTYQVLYTASMDQLINFKSLHEPSSSSSCEPSAEKRMRLSSSSGPPAPPHLVSAVQTTTGCGLVGLGEGRLYLFRMFNSGASGETALQMLPTFVVLLLEYTMFCGLDVWDVLLAVRQGMVEGIVDKLSSNFAKQNGAFQELLHQRLLRHKMALYSCLGPGNQRAADCRASITLHAITTVLKGCLRPKSVSAQDKSPAEKLSNLCQISSEADLDQMTKAIDADEFVLESFKESSGAKSQSDVSLQSLQPTIQWIADFILHLLAAVSMYPHYMGFPGATLLKDPQILTTLRELLIIIRVWGRLSPACMPVFMTTVNSFDPLPYLFHLITTAWAAARDGLNVETDQVFMDECCSLPSKMLIPNYKKSYGEEMNCYLAFSQPFPINYQFGVEPHFLFTGSMSSSSSSHHHHQHRPFPLDLCLDADQKYDCVRQIQLGVRPREPLRECVRCKALSLRRKPSATKSALLRAWELRFVKSCLCGGHWKQVNLSSPA</sequence>
<keyword evidence="6 12" id="KW-0805">Transcription regulation</keyword>
<evidence type="ECO:0000256" key="9">
    <source>
        <dbReference type="ARBA" id="ARBA00023242"/>
    </source>
</evidence>
<evidence type="ECO:0000256" key="13">
    <source>
        <dbReference type="SAM" id="MobiDB-lite"/>
    </source>
</evidence>
<proteinExistence type="inferred from homology"/>
<dbReference type="EMBL" id="BLXT01005763">
    <property type="protein sequence ID" value="GFO25607.1"/>
    <property type="molecule type" value="Genomic_DNA"/>
</dbReference>
<dbReference type="PROSITE" id="PS50082">
    <property type="entry name" value="WD_REPEATS_2"/>
    <property type="match status" value="1"/>
</dbReference>
<evidence type="ECO:0000256" key="6">
    <source>
        <dbReference type="ARBA" id="ARBA00023015"/>
    </source>
</evidence>
<dbReference type="Pfam" id="PF20718">
    <property type="entry name" value="Med16_bridge"/>
    <property type="match status" value="1"/>
</dbReference>
<evidence type="ECO:0000313" key="17">
    <source>
        <dbReference type="EMBL" id="GFO25607.1"/>
    </source>
</evidence>
<dbReference type="InterPro" id="IPR036322">
    <property type="entry name" value="WD40_repeat_dom_sf"/>
</dbReference>
<evidence type="ECO:0000256" key="4">
    <source>
        <dbReference type="ARBA" id="ARBA00022574"/>
    </source>
</evidence>
<dbReference type="InterPro" id="IPR048616">
    <property type="entry name" value="MED16_bridge"/>
</dbReference>
<evidence type="ECO:0000256" key="10">
    <source>
        <dbReference type="ARBA" id="ARBA00032015"/>
    </source>
</evidence>
<evidence type="ECO:0000313" key="18">
    <source>
        <dbReference type="Proteomes" id="UP000735302"/>
    </source>
</evidence>
<evidence type="ECO:0000256" key="7">
    <source>
        <dbReference type="ARBA" id="ARBA00023159"/>
    </source>
</evidence>